<organism evidence="2 3">
    <name type="scientific">Sphenostylis stenocarpa</name>
    <dbReference type="NCBI Taxonomy" id="92480"/>
    <lineage>
        <taxon>Eukaryota</taxon>
        <taxon>Viridiplantae</taxon>
        <taxon>Streptophyta</taxon>
        <taxon>Embryophyta</taxon>
        <taxon>Tracheophyta</taxon>
        <taxon>Spermatophyta</taxon>
        <taxon>Magnoliopsida</taxon>
        <taxon>eudicotyledons</taxon>
        <taxon>Gunneridae</taxon>
        <taxon>Pentapetalae</taxon>
        <taxon>rosids</taxon>
        <taxon>fabids</taxon>
        <taxon>Fabales</taxon>
        <taxon>Fabaceae</taxon>
        <taxon>Papilionoideae</taxon>
        <taxon>50 kb inversion clade</taxon>
        <taxon>NPAAA clade</taxon>
        <taxon>indigoferoid/millettioid clade</taxon>
        <taxon>Phaseoleae</taxon>
        <taxon>Sphenostylis</taxon>
    </lineage>
</organism>
<evidence type="ECO:0000313" key="3">
    <source>
        <dbReference type="Proteomes" id="UP001189624"/>
    </source>
</evidence>
<dbReference type="Proteomes" id="UP001189624">
    <property type="component" value="Chromosome 5"/>
</dbReference>
<reference evidence="2" key="1">
    <citation type="submission" date="2023-10" db="EMBL/GenBank/DDBJ databases">
        <authorList>
            <person name="Domelevo Entfellner J.-B."/>
        </authorList>
    </citation>
    <scope>NUCLEOTIDE SEQUENCE</scope>
</reference>
<feature type="region of interest" description="Disordered" evidence="1">
    <location>
        <begin position="126"/>
        <end position="183"/>
    </location>
</feature>
<keyword evidence="3" id="KW-1185">Reference proteome</keyword>
<feature type="compositionally biased region" description="Basic and acidic residues" evidence="1">
    <location>
        <begin position="129"/>
        <end position="138"/>
    </location>
</feature>
<protein>
    <submittedName>
        <fullName evidence="2">Uncharacterized protein</fullName>
    </submittedName>
</protein>
<sequence length="351" mass="39090">MFSINWSKLWLDGDAISVTYTNHSWPFSFAAHNNSGSVTWSTQLHVTQTCPRQNDPNLQLCKSMLLRSCTVPMTSSWLPHSKDSSAESESVLQLSRALSTPIQNLAEIYPRNQTPPICMSRSKVQQMKESGEVEETKQKVFKKKGKPPSVRELFSSSGLDEHEEDDGTGKRDSRLQTSVMGGGMGSGGGRICGGCNGSGRGSHGRDWTDAYYQNMIEANPNNALLLGNYAKFLKEVRGDYSKAGEYLERAILATPGDANVLSHYADLIWQTEKNADRAEGYFDQAVRSAPDDCYVLASYAKFLWDVEEDEEDTTTECQKKTDLGHAYPPDLFHETQDRPHVTAAFQSYLSE</sequence>
<dbReference type="SUPFAM" id="SSF48452">
    <property type="entry name" value="TPR-like"/>
    <property type="match status" value="1"/>
</dbReference>
<name>A0AA86SE02_9FABA</name>
<evidence type="ECO:0000313" key="2">
    <source>
        <dbReference type="EMBL" id="CAJ1955065.1"/>
    </source>
</evidence>
<dbReference type="Gramene" id="rna-AYBTSS11_LOCUS15929">
    <property type="protein sequence ID" value="CAJ1955065.1"/>
    <property type="gene ID" value="gene-AYBTSS11_LOCUS15929"/>
</dbReference>
<gene>
    <name evidence="2" type="ORF">AYBTSS11_LOCUS15929</name>
</gene>
<dbReference type="EMBL" id="OY731402">
    <property type="protein sequence ID" value="CAJ1955065.1"/>
    <property type="molecule type" value="Genomic_DNA"/>
</dbReference>
<evidence type="ECO:0000256" key="1">
    <source>
        <dbReference type="SAM" id="MobiDB-lite"/>
    </source>
</evidence>
<dbReference type="InterPro" id="IPR011990">
    <property type="entry name" value="TPR-like_helical_dom_sf"/>
</dbReference>
<dbReference type="PANTHER" id="PTHR26312">
    <property type="entry name" value="TETRATRICOPEPTIDE REPEAT PROTEIN 5"/>
    <property type="match status" value="1"/>
</dbReference>
<dbReference type="Gene3D" id="1.25.40.10">
    <property type="entry name" value="Tetratricopeptide repeat domain"/>
    <property type="match status" value="1"/>
</dbReference>
<accession>A0AA86SE02</accession>
<dbReference type="PANTHER" id="PTHR26312:SF215">
    <property type="entry name" value="TPR REPEAT PROTEIN"/>
    <property type="match status" value="1"/>
</dbReference>
<proteinExistence type="predicted"/>
<dbReference type="AlphaFoldDB" id="A0AA86SE02"/>